<proteinExistence type="predicted"/>
<sequence length="69" mass="7959">MILKHKSPHVTFLHCCIHHYLRASKDQILAGLHNTIGSMLNSQNNDISFEGKCFCFSQSIGYKFQFQDE</sequence>
<protein>
    <submittedName>
        <fullName evidence="1">Uncharacterized protein</fullName>
    </submittedName>
</protein>
<reference evidence="1" key="1">
    <citation type="submission" date="2018-02" db="EMBL/GenBank/DDBJ databases">
        <title>Rhizophora mucronata_Transcriptome.</title>
        <authorList>
            <person name="Meera S.P."/>
            <person name="Sreeshan A."/>
            <person name="Augustine A."/>
        </authorList>
    </citation>
    <scope>NUCLEOTIDE SEQUENCE</scope>
    <source>
        <tissue evidence="1">Leaf</tissue>
    </source>
</reference>
<evidence type="ECO:0000313" key="1">
    <source>
        <dbReference type="EMBL" id="MBX69097.1"/>
    </source>
</evidence>
<dbReference type="EMBL" id="GGEC01088613">
    <property type="protein sequence ID" value="MBX69097.1"/>
    <property type="molecule type" value="Transcribed_RNA"/>
</dbReference>
<accession>A0A2P2QQ69</accession>
<dbReference type="AlphaFoldDB" id="A0A2P2QQ69"/>
<name>A0A2P2QQ69_RHIMU</name>
<organism evidence="1">
    <name type="scientific">Rhizophora mucronata</name>
    <name type="common">Asiatic mangrove</name>
    <dbReference type="NCBI Taxonomy" id="61149"/>
    <lineage>
        <taxon>Eukaryota</taxon>
        <taxon>Viridiplantae</taxon>
        <taxon>Streptophyta</taxon>
        <taxon>Embryophyta</taxon>
        <taxon>Tracheophyta</taxon>
        <taxon>Spermatophyta</taxon>
        <taxon>Magnoliopsida</taxon>
        <taxon>eudicotyledons</taxon>
        <taxon>Gunneridae</taxon>
        <taxon>Pentapetalae</taxon>
        <taxon>rosids</taxon>
        <taxon>fabids</taxon>
        <taxon>Malpighiales</taxon>
        <taxon>Rhizophoraceae</taxon>
        <taxon>Rhizophora</taxon>
    </lineage>
</organism>